<gene>
    <name evidence="1" type="ORF">SAMN04488500_10688</name>
</gene>
<protein>
    <submittedName>
        <fullName evidence="1">Uncharacterized protein</fullName>
    </submittedName>
</protein>
<reference evidence="1 2" key="1">
    <citation type="submission" date="2017-04" db="EMBL/GenBank/DDBJ databases">
        <authorList>
            <person name="Afonso C.L."/>
            <person name="Miller P.J."/>
            <person name="Scott M.A."/>
            <person name="Spackman E."/>
            <person name="Goraichik I."/>
            <person name="Dimitrov K.M."/>
            <person name="Suarez D.L."/>
            <person name="Swayne D.E."/>
        </authorList>
    </citation>
    <scope>NUCLEOTIDE SEQUENCE [LARGE SCALE GENOMIC DNA]</scope>
    <source>
        <strain evidence="1 2">DSM 5090</strain>
    </source>
</reference>
<evidence type="ECO:0000313" key="1">
    <source>
        <dbReference type="EMBL" id="SMC63764.1"/>
    </source>
</evidence>
<organism evidence="1 2">
    <name type="scientific">Sporomusa malonica</name>
    <dbReference type="NCBI Taxonomy" id="112901"/>
    <lineage>
        <taxon>Bacteria</taxon>
        <taxon>Bacillati</taxon>
        <taxon>Bacillota</taxon>
        <taxon>Negativicutes</taxon>
        <taxon>Selenomonadales</taxon>
        <taxon>Sporomusaceae</taxon>
        <taxon>Sporomusa</taxon>
    </lineage>
</organism>
<accession>A0A1W2AT43</accession>
<dbReference type="EMBL" id="FWXI01000006">
    <property type="protein sequence ID" value="SMC63764.1"/>
    <property type="molecule type" value="Genomic_DNA"/>
</dbReference>
<dbReference type="OrthoDB" id="4206464at2"/>
<keyword evidence="2" id="KW-1185">Reference proteome</keyword>
<name>A0A1W2AT43_9FIRM</name>
<dbReference type="AlphaFoldDB" id="A0A1W2AT43"/>
<proteinExistence type="predicted"/>
<sequence length="61" mass="7078">MPKCVDHHKCEEMPQSDSWEIYRVENENEGRFVFRIGNLIAILIDYCPYCGERLEGVSAGE</sequence>
<dbReference type="STRING" id="112901.SAMN04488500_10688"/>
<evidence type="ECO:0000313" key="2">
    <source>
        <dbReference type="Proteomes" id="UP000192738"/>
    </source>
</evidence>
<dbReference type="Proteomes" id="UP000192738">
    <property type="component" value="Unassembled WGS sequence"/>
</dbReference>
<dbReference type="RefSeq" id="WP_084575308.1">
    <property type="nucleotide sequence ID" value="NZ_CP155572.1"/>
</dbReference>